<gene>
    <name evidence="1" type="ORF">RhiirC2_720560</name>
</gene>
<accession>A0A2N1M9S4</accession>
<dbReference type="AlphaFoldDB" id="A0A2N1M9S4"/>
<dbReference type="Proteomes" id="UP000233469">
    <property type="component" value="Unassembled WGS sequence"/>
</dbReference>
<reference evidence="1 2" key="1">
    <citation type="submission" date="2016-04" db="EMBL/GenBank/DDBJ databases">
        <title>Genome analyses suggest a sexual origin of heterokaryosis in a supposedly ancient asexual fungus.</title>
        <authorList>
            <person name="Ropars J."/>
            <person name="Sedzielewska K."/>
            <person name="Noel J."/>
            <person name="Charron P."/>
            <person name="Farinelli L."/>
            <person name="Marton T."/>
            <person name="Kruger M."/>
            <person name="Pelin A."/>
            <person name="Brachmann A."/>
            <person name="Corradi N."/>
        </authorList>
    </citation>
    <scope>NUCLEOTIDE SEQUENCE [LARGE SCALE GENOMIC DNA]</scope>
    <source>
        <strain evidence="1 2">C2</strain>
    </source>
</reference>
<sequence length="187" mass="21883">MDDDDLIRIDEIDDDDQNQEFLDNINIEETSDTRNAKKRKLICIGLQSEEILKYIKRTPAQFGVNVKFTPKHYWEDNPLKKILQNFDLRDIWNNLNNESEIQAENPWITLADKALKGAFKDVPVFTGLCEVMGNAIERKMKNQSKRNMKYSDEFTNFLVILGGFSSRALDLFRQNLEGRTIQSIRYN</sequence>
<organism evidence="1 2">
    <name type="scientific">Rhizophagus irregularis</name>
    <dbReference type="NCBI Taxonomy" id="588596"/>
    <lineage>
        <taxon>Eukaryota</taxon>
        <taxon>Fungi</taxon>
        <taxon>Fungi incertae sedis</taxon>
        <taxon>Mucoromycota</taxon>
        <taxon>Glomeromycotina</taxon>
        <taxon>Glomeromycetes</taxon>
        <taxon>Glomerales</taxon>
        <taxon>Glomeraceae</taxon>
        <taxon>Rhizophagus</taxon>
    </lineage>
</organism>
<comment type="caution">
    <text evidence="1">The sequence shown here is derived from an EMBL/GenBank/DDBJ whole genome shotgun (WGS) entry which is preliminary data.</text>
</comment>
<dbReference type="VEuPathDB" id="FungiDB:RhiirFUN_007516"/>
<dbReference type="VEuPathDB" id="FungiDB:RhiirA1_400032"/>
<name>A0A2N1M9S4_9GLOM</name>
<dbReference type="VEuPathDB" id="FungiDB:FUN_022142"/>
<proteinExistence type="predicted"/>
<evidence type="ECO:0000313" key="1">
    <source>
        <dbReference type="EMBL" id="PKK58385.1"/>
    </source>
</evidence>
<dbReference type="EMBL" id="LLXL01003633">
    <property type="protein sequence ID" value="PKK58385.1"/>
    <property type="molecule type" value="Genomic_DNA"/>
</dbReference>
<protein>
    <submittedName>
        <fullName evidence="1">Uncharacterized protein</fullName>
    </submittedName>
</protein>
<reference evidence="1 2" key="2">
    <citation type="submission" date="2017-10" db="EMBL/GenBank/DDBJ databases">
        <title>Extensive intraspecific genome diversity in a model arbuscular mycorrhizal fungus.</title>
        <authorList>
            <person name="Chen E.C.H."/>
            <person name="Morin E."/>
            <person name="Baudet D."/>
            <person name="Noel J."/>
            <person name="Ndikumana S."/>
            <person name="Charron P."/>
            <person name="St-Onge C."/>
            <person name="Giorgi J."/>
            <person name="Grigoriev I.V."/>
            <person name="Roux C."/>
            <person name="Martin F.M."/>
            <person name="Corradi N."/>
        </authorList>
    </citation>
    <scope>NUCLEOTIDE SEQUENCE [LARGE SCALE GENOMIC DNA]</scope>
    <source>
        <strain evidence="1 2">C2</strain>
    </source>
</reference>
<evidence type="ECO:0000313" key="2">
    <source>
        <dbReference type="Proteomes" id="UP000233469"/>
    </source>
</evidence>